<dbReference type="FunFam" id="1.10.275.10:FF:000005">
    <property type="entry name" value="Histidine ammonia-lyase"/>
    <property type="match status" value="1"/>
</dbReference>
<dbReference type="FunFam" id="1.20.200.10:FF:000003">
    <property type="entry name" value="Histidine ammonia-lyase"/>
    <property type="match status" value="1"/>
</dbReference>
<evidence type="ECO:0000256" key="2">
    <source>
        <dbReference type="ARBA" id="ARBA00012994"/>
    </source>
</evidence>
<dbReference type="GO" id="GO:0019556">
    <property type="term" value="P:L-histidine catabolic process to glutamate and formamide"/>
    <property type="evidence" value="ECO:0007669"/>
    <property type="project" value="UniProtKB-UniPathway"/>
</dbReference>
<comment type="catalytic activity">
    <reaction evidence="5 6 8">
        <text>L-histidine = trans-urocanate + NH4(+)</text>
        <dbReference type="Rhea" id="RHEA:21232"/>
        <dbReference type="ChEBI" id="CHEBI:17771"/>
        <dbReference type="ChEBI" id="CHEBI:28938"/>
        <dbReference type="ChEBI" id="CHEBI:57595"/>
        <dbReference type="EC" id="4.3.1.3"/>
    </reaction>
</comment>
<dbReference type="Proteomes" id="UP000236884">
    <property type="component" value="Chromosome"/>
</dbReference>
<dbReference type="RefSeq" id="WP_197703775.1">
    <property type="nucleotide sequence ID" value="NZ_AP014946.1"/>
</dbReference>
<gene>
    <name evidence="6 10" type="primary">hutH</name>
    <name evidence="10" type="ORF">GJW-30_1_01376</name>
</gene>
<dbReference type="InterPro" id="IPR024083">
    <property type="entry name" value="Fumarase/histidase_N"/>
</dbReference>
<organism evidence="10 11">
    <name type="scientific">Variibacter gotjawalensis</name>
    <dbReference type="NCBI Taxonomy" id="1333996"/>
    <lineage>
        <taxon>Bacteria</taxon>
        <taxon>Pseudomonadati</taxon>
        <taxon>Pseudomonadota</taxon>
        <taxon>Alphaproteobacteria</taxon>
        <taxon>Hyphomicrobiales</taxon>
        <taxon>Nitrobacteraceae</taxon>
        <taxon>Variibacter</taxon>
    </lineage>
</organism>
<evidence type="ECO:0000256" key="5">
    <source>
        <dbReference type="ARBA" id="ARBA00049269"/>
    </source>
</evidence>
<sequence>MITITPGQASLDDWRAIHAGAQVRIDPAAEGGIAASVAAVEAIVAKQDAVYGINTGFGKLASVRIAREDLTELQRNIVLSHAAGVGPPMARANVRLMMALKLASLSRGASGVRPATLDLLTAMLERDIVPVVPSQGSVGASGDLAPLAHMTAAMIGVGDVFVGGARVPAESALKSAGLKPIVLGPKEGLALLNGTQFSTAEALAGLFAIERAFHAALVTGALSVDAAKGSDTPFDPRIHALRGHRGQIDVAAAFRDLIAGSAIRASHLVGDPRVQDPYCLRCQPQVMGAVLDMVRFAAGTLLTEANSVSDNPLIFADTGEALSGGNFHAEPVAFAADQLAIAVCEIGSLSERRVAMLVDPALSGLPAFLTPKPGLNSGFMLAQVTAAALVSENKQRAYPASVDSIPTSANQEDHVSMAAHGARRLGAMARNLTNIVAIELLAAAQGCEFHAPLRSSDPLEAVRALLRERVAPLTDDRYFALDIAAAAELVQSGALSRTVTIALPPVDASETR</sequence>
<feature type="modified residue" description="2,3-didehydroalanine (Ser)" evidence="6">
    <location>
        <position position="141"/>
    </location>
</feature>
<dbReference type="CDD" id="cd00332">
    <property type="entry name" value="PAL-HAL"/>
    <property type="match status" value="1"/>
</dbReference>
<dbReference type="InterPro" id="IPR005921">
    <property type="entry name" value="HutH"/>
</dbReference>
<dbReference type="InterPro" id="IPR008948">
    <property type="entry name" value="L-Aspartase-like"/>
</dbReference>
<dbReference type="Gene3D" id="1.10.275.10">
    <property type="entry name" value="Fumarase/aspartase (N-terminal domain)"/>
    <property type="match status" value="1"/>
</dbReference>
<evidence type="ECO:0000256" key="4">
    <source>
        <dbReference type="ARBA" id="ARBA00023239"/>
    </source>
</evidence>
<dbReference type="KEGG" id="vgo:GJW-30_1_01376"/>
<keyword evidence="6" id="KW-0963">Cytoplasm</keyword>
<protein>
    <recommendedName>
        <fullName evidence="2 6">Histidine ammonia-lyase</fullName>
        <shortName evidence="6">Histidase</shortName>
        <ecNumber evidence="2 6">4.3.1.3</ecNumber>
    </recommendedName>
</protein>
<evidence type="ECO:0000256" key="1">
    <source>
        <dbReference type="ARBA" id="ARBA00005113"/>
    </source>
</evidence>
<dbReference type="GO" id="GO:0004397">
    <property type="term" value="F:histidine ammonia-lyase activity"/>
    <property type="evidence" value="ECO:0007669"/>
    <property type="project" value="UniProtKB-UniRule"/>
</dbReference>
<keyword evidence="4 6" id="KW-0456">Lyase</keyword>
<dbReference type="EC" id="4.3.1.3" evidence="2 6"/>
<comment type="pathway">
    <text evidence="1 6 8">Amino-acid degradation; L-histidine degradation into L-glutamate; N-formimidoyl-L-glutamate from L-histidine: step 1/3.</text>
</comment>
<evidence type="ECO:0000256" key="8">
    <source>
        <dbReference type="RuleBase" id="RU004479"/>
    </source>
</evidence>
<proteinExistence type="inferred from homology"/>
<dbReference type="UniPathway" id="UPA00379">
    <property type="reaction ID" value="UER00549"/>
</dbReference>
<evidence type="ECO:0000256" key="7">
    <source>
        <dbReference type="RuleBase" id="RU003954"/>
    </source>
</evidence>
<keyword evidence="3 6" id="KW-0369">Histidine metabolism</keyword>
<dbReference type="Pfam" id="PF00221">
    <property type="entry name" value="Lyase_aromatic"/>
    <property type="match status" value="1"/>
</dbReference>
<evidence type="ECO:0000313" key="11">
    <source>
        <dbReference type="Proteomes" id="UP000236884"/>
    </source>
</evidence>
<evidence type="ECO:0000256" key="9">
    <source>
        <dbReference type="RuleBase" id="RU004480"/>
    </source>
</evidence>
<dbReference type="GO" id="GO:0005737">
    <property type="term" value="C:cytoplasm"/>
    <property type="evidence" value="ECO:0007669"/>
    <property type="project" value="UniProtKB-SubCell"/>
</dbReference>
<name>A0A0S3PSD1_9BRAD</name>
<evidence type="ECO:0000256" key="3">
    <source>
        <dbReference type="ARBA" id="ARBA00022808"/>
    </source>
</evidence>
<dbReference type="NCBIfam" id="NF006871">
    <property type="entry name" value="PRK09367.1"/>
    <property type="match status" value="1"/>
</dbReference>
<dbReference type="EMBL" id="AP014946">
    <property type="protein sequence ID" value="BAT58849.1"/>
    <property type="molecule type" value="Genomic_DNA"/>
</dbReference>
<evidence type="ECO:0000313" key="10">
    <source>
        <dbReference type="EMBL" id="BAT58849.1"/>
    </source>
</evidence>
<dbReference type="InterPro" id="IPR022313">
    <property type="entry name" value="Phe/His_NH3-lyase_AS"/>
</dbReference>
<evidence type="ECO:0000256" key="6">
    <source>
        <dbReference type="HAMAP-Rule" id="MF_00229"/>
    </source>
</evidence>
<keyword evidence="11" id="KW-1185">Reference proteome</keyword>
<dbReference type="GO" id="GO:0019557">
    <property type="term" value="P:L-histidine catabolic process to glutamate and formate"/>
    <property type="evidence" value="ECO:0007669"/>
    <property type="project" value="UniProtKB-UniPathway"/>
</dbReference>
<dbReference type="AlphaFoldDB" id="A0A0S3PSD1"/>
<comment type="PTM">
    <text evidence="6">Contains an active site 4-methylidene-imidazol-5-one (MIO), which is formed autocatalytically by cyclization and dehydration of residues Ala-Ser-Gly.</text>
</comment>
<dbReference type="InterPro" id="IPR001106">
    <property type="entry name" value="Aromatic_Lyase"/>
</dbReference>
<accession>A0A0S3PSD1</accession>
<dbReference type="NCBIfam" id="TIGR01225">
    <property type="entry name" value="hutH"/>
    <property type="match status" value="1"/>
</dbReference>
<comment type="similarity">
    <text evidence="6 7">Belongs to the PAL/histidase family.</text>
</comment>
<dbReference type="PROSITE" id="PS00488">
    <property type="entry name" value="PAL_HISTIDASE"/>
    <property type="match status" value="1"/>
</dbReference>
<dbReference type="SUPFAM" id="SSF48557">
    <property type="entry name" value="L-aspartase-like"/>
    <property type="match status" value="1"/>
</dbReference>
<dbReference type="HAMAP" id="MF_00229">
    <property type="entry name" value="His_ammonia_lyase"/>
    <property type="match status" value="1"/>
</dbReference>
<dbReference type="Gene3D" id="1.20.200.10">
    <property type="entry name" value="Fumarase/aspartase (Central domain)"/>
    <property type="match status" value="1"/>
</dbReference>
<comment type="subcellular location">
    <subcellularLocation>
        <location evidence="6 9">Cytoplasm</location>
    </subcellularLocation>
</comment>
<reference evidence="10 11" key="1">
    <citation type="submission" date="2015-08" db="EMBL/GenBank/DDBJ databases">
        <title>Investigation of the bacterial diversity of lava forest soil.</title>
        <authorList>
            <person name="Lee J.S."/>
        </authorList>
    </citation>
    <scope>NUCLEOTIDE SEQUENCE [LARGE SCALE GENOMIC DNA]</scope>
    <source>
        <strain evidence="10 11">GJW-30</strain>
    </source>
</reference>
<dbReference type="PANTHER" id="PTHR10362">
    <property type="entry name" value="HISTIDINE AMMONIA-LYASE"/>
    <property type="match status" value="1"/>
</dbReference>
<feature type="cross-link" description="5-imidazolinone (Ala-Gly)" evidence="6">
    <location>
        <begin position="140"/>
        <end position="142"/>
    </location>
</feature>